<keyword evidence="1" id="KW-0472">Membrane</keyword>
<protein>
    <submittedName>
        <fullName evidence="2">Uncharacterized protein</fullName>
    </submittedName>
</protein>
<keyword evidence="1" id="KW-0812">Transmembrane</keyword>
<dbReference type="EMBL" id="JAAGMQ010000394">
    <property type="protein sequence ID" value="NEC34277.1"/>
    <property type="molecule type" value="Genomic_DNA"/>
</dbReference>
<evidence type="ECO:0000313" key="3">
    <source>
        <dbReference type="Proteomes" id="UP000475666"/>
    </source>
</evidence>
<comment type="caution">
    <text evidence="2">The sequence shown here is derived from an EMBL/GenBank/DDBJ whole genome shotgun (WGS) entry which is preliminary data.</text>
</comment>
<dbReference type="RefSeq" id="WP_164274201.1">
    <property type="nucleotide sequence ID" value="NZ_JAAGMQ010000394.1"/>
</dbReference>
<dbReference type="AlphaFoldDB" id="A0A6G3TC26"/>
<keyword evidence="1" id="KW-1133">Transmembrane helix</keyword>
<name>A0A6G3TC26_9ACTN</name>
<proteinExistence type="predicted"/>
<evidence type="ECO:0000313" key="2">
    <source>
        <dbReference type="EMBL" id="NEC34277.1"/>
    </source>
</evidence>
<feature type="transmembrane region" description="Helical" evidence="1">
    <location>
        <begin position="20"/>
        <end position="41"/>
    </location>
</feature>
<sequence length="76" mass="7687">MSLKPNGLARAAVRFKPASFAGTFVALLMSALIVAACGVLLETGIRASVPAERYANAPVVAAADQSARVVADTVDG</sequence>
<reference evidence="2 3" key="1">
    <citation type="submission" date="2020-01" db="EMBL/GenBank/DDBJ databases">
        <title>Insect and environment-associated Actinomycetes.</title>
        <authorList>
            <person name="Currrie C."/>
            <person name="Chevrette M."/>
            <person name="Carlson C."/>
            <person name="Stubbendieck R."/>
            <person name="Wendt-Pienkowski E."/>
        </authorList>
    </citation>
    <scope>NUCLEOTIDE SEQUENCE [LARGE SCALE GENOMIC DNA]</scope>
    <source>
        <strain evidence="2 3">SID7739</strain>
    </source>
</reference>
<evidence type="ECO:0000256" key="1">
    <source>
        <dbReference type="SAM" id="Phobius"/>
    </source>
</evidence>
<dbReference type="Proteomes" id="UP000475666">
    <property type="component" value="Unassembled WGS sequence"/>
</dbReference>
<accession>A0A6G3TC26</accession>
<organism evidence="2 3">
    <name type="scientific">Streptomyces rubrogriseus</name>
    <dbReference type="NCBI Taxonomy" id="194673"/>
    <lineage>
        <taxon>Bacteria</taxon>
        <taxon>Bacillati</taxon>
        <taxon>Actinomycetota</taxon>
        <taxon>Actinomycetes</taxon>
        <taxon>Kitasatosporales</taxon>
        <taxon>Streptomycetaceae</taxon>
        <taxon>Streptomyces</taxon>
        <taxon>Streptomyces violaceoruber group</taxon>
    </lineage>
</organism>
<gene>
    <name evidence="2" type="ORF">G3I66_13960</name>
</gene>
<feature type="non-terminal residue" evidence="2">
    <location>
        <position position="76"/>
    </location>
</feature>